<dbReference type="Gene3D" id="3.30.1050.10">
    <property type="entry name" value="SCP2 sterol-binding domain"/>
    <property type="match status" value="1"/>
</dbReference>
<protein>
    <submittedName>
        <fullName evidence="5 6">PHB domain-containing protein</fullName>
    </submittedName>
</protein>
<keyword evidence="4" id="KW-1185">Reference proteome</keyword>
<dbReference type="InterPro" id="IPR003033">
    <property type="entry name" value="SCP2_sterol-bd_dom"/>
</dbReference>
<dbReference type="PANTHER" id="PTHR10264:SF28">
    <property type="entry name" value="BAND 7 DOMAIN-CONTAINING PROTEIN"/>
    <property type="match status" value="1"/>
</dbReference>
<dbReference type="SMART" id="SM00244">
    <property type="entry name" value="PHB"/>
    <property type="match status" value="1"/>
</dbReference>
<dbReference type="InterPro" id="IPR036527">
    <property type="entry name" value="SCP2_sterol-bd_dom_sf"/>
</dbReference>
<sequence>MNNFLCFFHNDTPVHRPEVDDEYYGVENWQDKYRSAFAPTEEELERKYLTRTKKSSSPAEVLIIALSVIAMILTFPLSIFLAIRFVRDYERMVVLRLGKLKKLYTPGFYIIVPCIDKCSKVDMRINPLKIDKFQSITLDKGIVEIGIVAQISVEDPVASVCSLKNNKEFLSSLIYTYMSRKVVKEKISDLIQDYRRQIFSDNAKTELNNFIHRYGIEIKELNIEHFEVVKNGENAAVSVFNTIMKSDFGNSLMGILGSHLKDLVTNVNFDTTLNKNPPNSVKVRTSSTGDSTVSVCSSNTTIAINEEIDIVSKIKKNIDASLVHQVGKCYQVMCTEVGNFYVDLTSDCGYCDWGIHPSPNVVFTLSKESLFDIIEGNITPVQAYLNGTVNIKGSMFDAIKLKHLAERVSVIV</sequence>
<evidence type="ECO:0000313" key="6">
    <source>
        <dbReference type="WBParaSite" id="TCONS_00013237.p1"/>
    </source>
</evidence>
<dbReference type="Pfam" id="PF02036">
    <property type="entry name" value="SCP2"/>
    <property type="match status" value="1"/>
</dbReference>
<feature type="transmembrane region" description="Helical" evidence="2">
    <location>
        <begin position="61"/>
        <end position="86"/>
    </location>
</feature>
<dbReference type="SUPFAM" id="SSF117892">
    <property type="entry name" value="Band 7/SPFH domain"/>
    <property type="match status" value="1"/>
</dbReference>
<dbReference type="Gene3D" id="3.30.479.30">
    <property type="entry name" value="Band 7 domain"/>
    <property type="match status" value="1"/>
</dbReference>
<evidence type="ECO:0000259" key="3">
    <source>
        <dbReference type="SMART" id="SM00244"/>
    </source>
</evidence>
<organism evidence="5">
    <name type="scientific">Strongyloides stercoralis</name>
    <name type="common">Threadworm</name>
    <dbReference type="NCBI Taxonomy" id="6248"/>
    <lineage>
        <taxon>Eukaryota</taxon>
        <taxon>Metazoa</taxon>
        <taxon>Ecdysozoa</taxon>
        <taxon>Nematoda</taxon>
        <taxon>Chromadorea</taxon>
        <taxon>Rhabditida</taxon>
        <taxon>Tylenchina</taxon>
        <taxon>Panagrolaimomorpha</taxon>
        <taxon>Strongyloidoidea</taxon>
        <taxon>Strongyloididae</taxon>
        <taxon>Strongyloides</taxon>
    </lineage>
</organism>
<keyword evidence="2" id="KW-0472">Membrane</keyword>
<dbReference type="AlphaFoldDB" id="A0A0K0EF32"/>
<keyword evidence="2" id="KW-0812">Transmembrane</keyword>
<comment type="similarity">
    <text evidence="1">Belongs to the band 7/mec-2 family.</text>
</comment>
<dbReference type="PANTHER" id="PTHR10264">
    <property type="entry name" value="BAND 7 PROTEIN-RELATED"/>
    <property type="match status" value="1"/>
</dbReference>
<evidence type="ECO:0000256" key="2">
    <source>
        <dbReference type="SAM" id="Phobius"/>
    </source>
</evidence>
<evidence type="ECO:0000313" key="4">
    <source>
        <dbReference type="Proteomes" id="UP000035681"/>
    </source>
</evidence>
<dbReference type="Pfam" id="PF01145">
    <property type="entry name" value="Band_7"/>
    <property type="match status" value="1"/>
</dbReference>
<feature type="domain" description="Band 7" evidence="3">
    <location>
        <begin position="81"/>
        <end position="244"/>
    </location>
</feature>
<dbReference type="InterPro" id="IPR043202">
    <property type="entry name" value="Band-7_stomatin-like"/>
</dbReference>
<dbReference type="InterPro" id="IPR036013">
    <property type="entry name" value="Band_7/SPFH_dom_sf"/>
</dbReference>
<dbReference type="InterPro" id="IPR001107">
    <property type="entry name" value="Band_7"/>
</dbReference>
<name>A0A0K0EF32_STRER</name>
<proteinExistence type="inferred from homology"/>
<accession>A0A0K0EF32</accession>
<evidence type="ECO:0000313" key="5">
    <source>
        <dbReference type="WBParaSite" id="SSTP_0000809700.1"/>
    </source>
</evidence>
<dbReference type="WBParaSite" id="TCONS_00013237.p1">
    <property type="protein sequence ID" value="TCONS_00013237.p1"/>
    <property type="gene ID" value="XLOC_009049"/>
</dbReference>
<reference evidence="5" key="1">
    <citation type="submission" date="2015-08" db="UniProtKB">
        <authorList>
            <consortium name="WormBaseParasite"/>
        </authorList>
    </citation>
    <scope>IDENTIFICATION</scope>
</reference>
<dbReference type="STRING" id="6248.A0A0K0EF32"/>
<dbReference type="SUPFAM" id="SSF55718">
    <property type="entry name" value="SCP-like"/>
    <property type="match status" value="1"/>
</dbReference>
<evidence type="ECO:0000256" key="1">
    <source>
        <dbReference type="ARBA" id="ARBA00008164"/>
    </source>
</evidence>
<keyword evidence="2" id="KW-1133">Transmembrane helix</keyword>
<dbReference type="GO" id="GO:0005886">
    <property type="term" value="C:plasma membrane"/>
    <property type="evidence" value="ECO:0007669"/>
    <property type="project" value="InterPro"/>
</dbReference>
<dbReference type="WBParaSite" id="SSTP_0000809700.1">
    <property type="protein sequence ID" value="SSTP_0000809700.1"/>
    <property type="gene ID" value="SSTP_0000809700"/>
</dbReference>
<dbReference type="Proteomes" id="UP000035681">
    <property type="component" value="Unplaced"/>
</dbReference>